<dbReference type="InterPro" id="IPR050814">
    <property type="entry name" value="Myo-inositol_Transporter"/>
</dbReference>
<dbReference type="PANTHER" id="PTHR48020:SF12">
    <property type="entry name" value="PROTON MYO-INOSITOL COTRANSPORTER"/>
    <property type="match status" value="1"/>
</dbReference>
<evidence type="ECO:0000256" key="13">
    <source>
        <dbReference type="ARBA" id="ARBA00044780"/>
    </source>
</evidence>
<dbReference type="STRING" id="5888.A0BG80"/>
<dbReference type="GO" id="GO:0015749">
    <property type="term" value="P:monosaccharide transmembrane transport"/>
    <property type="evidence" value="ECO:0000318"/>
    <property type="project" value="GO_Central"/>
</dbReference>
<dbReference type="OMA" id="EQSYLCY"/>
<dbReference type="KEGG" id="ptm:GSPATT00028582001"/>
<sequence length="509" mass="57635">MSQSQEQMVRSKAQTLMISLNIALGSLNIGYVVTYLTLSIDTLFAVLGIGEEEKTERLSLLAGILPLGNVVGVFVGYLLKQKFTNKQCLHIADLIGITSLLAVIADYYLIVVVRFFLGVSNGISSYLMPVYIKSICPQQYFGQFSMFVGYGINTGYAIGQLMGIGYIDYSGPSSNWWRVVFLFPTVICILRSCIMQFVFNYDSPEQLIQRGNMEKAKYVLKQLIIQVICSIYKDQYVDEQFERYQKMATDQQKQSNKSFLSVFERKKLVTLQTGIISMLVQIWCGVFAVFYYSAQIFSDMADDDVVQKTIYTFCLGLSGFVSQFFTIYMVNKLGNKYILMIGSFLIGSLNLAVSIISRQVTAGNEFAIFILLLLLVMTFGSTLGPAAWSIVPQLNDSDGTFIATEFRWAFQAIVVFCFPFMEKNLKIFGAFLFFAIIDFLYFIYCHFFLIDGRGKTTEQLIAAYHNKFGYSVVPVTNQQLSNIQTDLQQPQEQQLITQQQGNPKNENEK</sequence>
<gene>
    <name evidence="16" type="ORF">GSPATT00028582001</name>
</gene>
<proteinExistence type="predicted"/>
<keyword evidence="6 14" id="KW-0472">Membrane</keyword>
<evidence type="ECO:0000313" key="17">
    <source>
        <dbReference type="Proteomes" id="UP000000600"/>
    </source>
</evidence>
<evidence type="ECO:0000256" key="8">
    <source>
        <dbReference type="ARBA" id="ARBA00044648"/>
    </source>
</evidence>
<feature type="transmembrane region" description="Helical" evidence="14">
    <location>
        <begin position="268"/>
        <end position="290"/>
    </location>
</feature>
<evidence type="ECO:0000259" key="15">
    <source>
        <dbReference type="PROSITE" id="PS50850"/>
    </source>
</evidence>
<feature type="transmembrane region" description="Helical" evidence="14">
    <location>
        <begin position="427"/>
        <end position="450"/>
    </location>
</feature>
<keyword evidence="4 14" id="KW-0812">Transmembrane</keyword>
<evidence type="ECO:0000256" key="12">
    <source>
        <dbReference type="ARBA" id="ARBA00044710"/>
    </source>
</evidence>
<evidence type="ECO:0000256" key="7">
    <source>
        <dbReference type="ARBA" id="ARBA00044637"/>
    </source>
</evidence>
<feature type="transmembrane region" description="Helical" evidence="14">
    <location>
        <begin position="366"/>
        <end position="388"/>
    </location>
</feature>
<evidence type="ECO:0000256" key="4">
    <source>
        <dbReference type="ARBA" id="ARBA00022692"/>
    </source>
</evidence>
<keyword evidence="3" id="KW-0813">Transport</keyword>
<dbReference type="Pfam" id="PF00083">
    <property type="entry name" value="Sugar_tr"/>
    <property type="match status" value="1"/>
</dbReference>
<comment type="subcellular location">
    <subcellularLocation>
        <location evidence="1">Membrane</location>
        <topology evidence="1">Multi-pass membrane protein</topology>
    </subcellularLocation>
</comment>
<comment type="subunit">
    <text evidence="2">Homodimer.</text>
</comment>
<evidence type="ECO:0000256" key="3">
    <source>
        <dbReference type="ARBA" id="ARBA00022448"/>
    </source>
</evidence>
<dbReference type="HOGENOM" id="CLU_001265_30_3_1"/>
<dbReference type="EMBL" id="CT867992">
    <property type="protein sequence ID" value="CAK57547.1"/>
    <property type="molecule type" value="Genomic_DNA"/>
</dbReference>
<dbReference type="InParanoid" id="A0BG80"/>
<organism evidence="16 17">
    <name type="scientific">Paramecium tetraurelia</name>
    <dbReference type="NCBI Taxonomy" id="5888"/>
    <lineage>
        <taxon>Eukaryota</taxon>
        <taxon>Sar</taxon>
        <taxon>Alveolata</taxon>
        <taxon>Ciliophora</taxon>
        <taxon>Intramacronucleata</taxon>
        <taxon>Oligohymenophorea</taxon>
        <taxon>Peniculida</taxon>
        <taxon>Parameciidae</taxon>
        <taxon>Paramecium</taxon>
    </lineage>
</organism>
<feature type="transmembrane region" description="Helical" evidence="14">
    <location>
        <begin position="310"/>
        <end position="330"/>
    </location>
</feature>
<dbReference type="SUPFAM" id="SSF103473">
    <property type="entry name" value="MFS general substrate transporter"/>
    <property type="match status" value="1"/>
</dbReference>
<feature type="transmembrane region" description="Helical" evidence="14">
    <location>
        <begin position="179"/>
        <end position="201"/>
    </location>
</feature>
<dbReference type="PRINTS" id="PR00171">
    <property type="entry name" value="SUGRTRNSPORT"/>
</dbReference>
<evidence type="ECO:0000256" key="9">
    <source>
        <dbReference type="ARBA" id="ARBA00044656"/>
    </source>
</evidence>
<evidence type="ECO:0000256" key="11">
    <source>
        <dbReference type="ARBA" id="ARBA00044668"/>
    </source>
</evidence>
<keyword evidence="17" id="KW-1185">Reference proteome</keyword>
<dbReference type="GO" id="GO:0016020">
    <property type="term" value="C:membrane"/>
    <property type="evidence" value="ECO:0000318"/>
    <property type="project" value="GO_Central"/>
</dbReference>
<comment type="catalytic activity">
    <reaction evidence="9">
        <text>D-xylose(out) = D-xylose(in)</text>
        <dbReference type="Rhea" id="RHEA:78427"/>
        <dbReference type="ChEBI" id="CHEBI:53455"/>
    </reaction>
    <physiologicalReaction direction="left-to-right" evidence="9">
        <dbReference type="Rhea" id="RHEA:78428"/>
    </physiologicalReaction>
</comment>
<comment type="catalytic activity">
    <reaction evidence="11">
        <text>D-glucosamine(out) = D-glucosamine(in)</text>
        <dbReference type="Rhea" id="RHEA:78423"/>
        <dbReference type="ChEBI" id="CHEBI:58723"/>
    </reaction>
    <physiologicalReaction direction="left-to-right" evidence="11">
        <dbReference type="Rhea" id="RHEA:78424"/>
    </physiologicalReaction>
</comment>
<protein>
    <recommendedName>
        <fullName evidence="13">Hexose transporter 1</fullName>
    </recommendedName>
</protein>
<dbReference type="GeneID" id="5010729"/>
<dbReference type="InterPro" id="IPR005828">
    <property type="entry name" value="MFS_sugar_transport-like"/>
</dbReference>
<dbReference type="InterPro" id="IPR036259">
    <property type="entry name" value="MFS_trans_sf"/>
</dbReference>
<feature type="transmembrane region" description="Helical" evidence="14">
    <location>
        <begin position="144"/>
        <end position="167"/>
    </location>
</feature>
<dbReference type="GO" id="GO:0015149">
    <property type="term" value="F:hexose transmembrane transporter activity"/>
    <property type="evidence" value="ECO:0000318"/>
    <property type="project" value="GO_Central"/>
</dbReference>
<feature type="transmembrane region" description="Helical" evidence="14">
    <location>
        <begin position="20"/>
        <end position="38"/>
    </location>
</feature>
<accession>A0BG80</accession>
<feature type="domain" description="Major facilitator superfamily (MFS) profile" evidence="15">
    <location>
        <begin position="18"/>
        <end position="453"/>
    </location>
</feature>
<dbReference type="Proteomes" id="UP000000600">
    <property type="component" value="Unassembled WGS sequence"/>
</dbReference>
<evidence type="ECO:0000256" key="2">
    <source>
        <dbReference type="ARBA" id="ARBA00011738"/>
    </source>
</evidence>
<dbReference type="OrthoDB" id="4044674at2759"/>
<comment type="catalytic activity">
    <reaction evidence="10">
        <text>D-mannose(out) = D-mannose(in)</text>
        <dbReference type="Rhea" id="RHEA:78391"/>
        <dbReference type="ChEBI" id="CHEBI:4208"/>
    </reaction>
    <physiologicalReaction direction="left-to-right" evidence="10">
        <dbReference type="Rhea" id="RHEA:78392"/>
    </physiologicalReaction>
</comment>
<name>A0BG80_PARTE</name>
<evidence type="ECO:0000256" key="14">
    <source>
        <dbReference type="SAM" id="Phobius"/>
    </source>
</evidence>
<evidence type="ECO:0000256" key="1">
    <source>
        <dbReference type="ARBA" id="ARBA00004141"/>
    </source>
</evidence>
<comment type="catalytic activity">
    <reaction evidence="12">
        <text>D-fructose(out) = D-fructose(in)</text>
        <dbReference type="Rhea" id="RHEA:60372"/>
        <dbReference type="ChEBI" id="CHEBI:37721"/>
    </reaction>
    <physiologicalReaction direction="left-to-right" evidence="12">
        <dbReference type="Rhea" id="RHEA:60373"/>
    </physiologicalReaction>
</comment>
<dbReference type="PROSITE" id="PS50850">
    <property type="entry name" value="MFS"/>
    <property type="match status" value="1"/>
</dbReference>
<dbReference type="InterPro" id="IPR003663">
    <property type="entry name" value="Sugar/inositol_transpt"/>
</dbReference>
<evidence type="ECO:0000313" key="16">
    <source>
        <dbReference type="EMBL" id="CAK57547.1"/>
    </source>
</evidence>
<dbReference type="InterPro" id="IPR020846">
    <property type="entry name" value="MFS_dom"/>
</dbReference>
<evidence type="ECO:0000256" key="5">
    <source>
        <dbReference type="ARBA" id="ARBA00022989"/>
    </source>
</evidence>
<dbReference type="AlphaFoldDB" id="A0BG80"/>
<evidence type="ECO:0000256" key="6">
    <source>
        <dbReference type="ARBA" id="ARBA00023136"/>
    </source>
</evidence>
<feature type="transmembrane region" description="Helical" evidence="14">
    <location>
        <begin position="115"/>
        <end position="132"/>
    </location>
</feature>
<dbReference type="Gene3D" id="1.20.1250.20">
    <property type="entry name" value="MFS general substrate transporter like domains"/>
    <property type="match status" value="1"/>
</dbReference>
<evidence type="ECO:0000256" key="10">
    <source>
        <dbReference type="ARBA" id="ARBA00044662"/>
    </source>
</evidence>
<keyword evidence="5 14" id="KW-1133">Transmembrane helix</keyword>
<feature type="transmembrane region" description="Helical" evidence="14">
    <location>
        <begin position="58"/>
        <end position="79"/>
    </location>
</feature>
<dbReference type="eggNOG" id="KOG0569">
    <property type="taxonomic scope" value="Eukaryota"/>
</dbReference>
<comment type="catalytic activity">
    <reaction evidence="7">
        <text>D-galactose(in) = D-galactose(out)</text>
        <dbReference type="Rhea" id="RHEA:34915"/>
        <dbReference type="ChEBI" id="CHEBI:4139"/>
    </reaction>
    <physiologicalReaction direction="right-to-left" evidence="7">
        <dbReference type="Rhea" id="RHEA:34917"/>
    </physiologicalReaction>
</comment>
<dbReference type="RefSeq" id="XP_001424945.1">
    <property type="nucleotide sequence ID" value="XM_001424908.2"/>
</dbReference>
<dbReference type="PANTHER" id="PTHR48020">
    <property type="entry name" value="PROTON MYO-INOSITOL COTRANSPORTER"/>
    <property type="match status" value="1"/>
</dbReference>
<feature type="transmembrane region" description="Helical" evidence="14">
    <location>
        <begin position="337"/>
        <end position="360"/>
    </location>
</feature>
<comment type="catalytic activity">
    <reaction evidence="8">
        <text>D-glucose(out) = D-glucose(in)</text>
        <dbReference type="Rhea" id="RHEA:60376"/>
        <dbReference type="ChEBI" id="CHEBI:4167"/>
    </reaction>
    <physiologicalReaction direction="left-to-right" evidence="8">
        <dbReference type="Rhea" id="RHEA:60377"/>
    </physiologicalReaction>
</comment>
<reference evidence="16 17" key="1">
    <citation type="journal article" date="2006" name="Nature">
        <title>Global trends of whole-genome duplications revealed by the ciliate Paramecium tetraurelia.</title>
        <authorList>
            <consortium name="Genoscope"/>
            <person name="Aury J.-M."/>
            <person name="Jaillon O."/>
            <person name="Duret L."/>
            <person name="Noel B."/>
            <person name="Jubin C."/>
            <person name="Porcel B.M."/>
            <person name="Segurens B."/>
            <person name="Daubin V."/>
            <person name="Anthouard V."/>
            <person name="Aiach N."/>
            <person name="Arnaiz O."/>
            <person name="Billaut A."/>
            <person name="Beisson J."/>
            <person name="Blanc I."/>
            <person name="Bouhouche K."/>
            <person name="Camara F."/>
            <person name="Duharcourt S."/>
            <person name="Guigo R."/>
            <person name="Gogendeau D."/>
            <person name="Katinka M."/>
            <person name="Keller A.-M."/>
            <person name="Kissmehl R."/>
            <person name="Klotz C."/>
            <person name="Koll F."/>
            <person name="Le Moue A."/>
            <person name="Lepere C."/>
            <person name="Malinsky S."/>
            <person name="Nowacki M."/>
            <person name="Nowak J.K."/>
            <person name="Plattner H."/>
            <person name="Poulain J."/>
            <person name="Ruiz F."/>
            <person name="Serrano V."/>
            <person name="Zagulski M."/>
            <person name="Dessen P."/>
            <person name="Betermier M."/>
            <person name="Weissenbach J."/>
            <person name="Scarpelli C."/>
            <person name="Schachter V."/>
            <person name="Sperling L."/>
            <person name="Meyer E."/>
            <person name="Cohen J."/>
            <person name="Wincker P."/>
        </authorList>
    </citation>
    <scope>NUCLEOTIDE SEQUENCE [LARGE SCALE GENOMIC DNA]</scope>
    <source>
        <strain evidence="16 17">Stock d4-2</strain>
    </source>
</reference>